<dbReference type="Gene3D" id="1.10.510.10">
    <property type="entry name" value="Transferase(Phosphotransferase) domain 1"/>
    <property type="match status" value="1"/>
</dbReference>
<dbReference type="PROSITE" id="PS50011">
    <property type="entry name" value="PROTEIN_KINASE_DOM"/>
    <property type="match status" value="1"/>
</dbReference>
<organism evidence="3 4">
    <name type="scientific">Stichopus japonicus</name>
    <name type="common">Sea cucumber</name>
    <dbReference type="NCBI Taxonomy" id="307972"/>
    <lineage>
        <taxon>Eukaryota</taxon>
        <taxon>Metazoa</taxon>
        <taxon>Echinodermata</taxon>
        <taxon>Eleutherozoa</taxon>
        <taxon>Echinozoa</taxon>
        <taxon>Holothuroidea</taxon>
        <taxon>Aspidochirotacea</taxon>
        <taxon>Aspidochirotida</taxon>
        <taxon>Stichopodidae</taxon>
        <taxon>Apostichopus</taxon>
    </lineage>
</organism>
<dbReference type="InterPro" id="IPR000719">
    <property type="entry name" value="Prot_kinase_dom"/>
</dbReference>
<keyword evidence="1" id="KW-0460">Magnesium</keyword>
<dbReference type="GO" id="GO:0043235">
    <property type="term" value="C:receptor complex"/>
    <property type="evidence" value="ECO:0007669"/>
    <property type="project" value="TreeGrafter"/>
</dbReference>
<dbReference type="PANTHER" id="PTHR24416">
    <property type="entry name" value="TYROSINE-PROTEIN KINASE RECEPTOR"/>
    <property type="match status" value="1"/>
</dbReference>
<gene>
    <name evidence="3" type="ORF">BSL78_21964</name>
</gene>
<accession>A0A2G8JZM2</accession>
<evidence type="ECO:0000313" key="4">
    <source>
        <dbReference type="Proteomes" id="UP000230750"/>
    </source>
</evidence>
<dbReference type="InterPro" id="IPR001245">
    <property type="entry name" value="Ser-Thr/Tyr_kinase_cat_dom"/>
</dbReference>
<dbReference type="GO" id="GO:0046872">
    <property type="term" value="F:metal ion binding"/>
    <property type="evidence" value="ECO:0007669"/>
    <property type="project" value="UniProtKB-KW"/>
</dbReference>
<dbReference type="InterPro" id="IPR011009">
    <property type="entry name" value="Kinase-like_dom_sf"/>
</dbReference>
<dbReference type="OrthoDB" id="4062651at2759"/>
<dbReference type="GO" id="GO:0007169">
    <property type="term" value="P:cell surface receptor protein tyrosine kinase signaling pathway"/>
    <property type="evidence" value="ECO:0007669"/>
    <property type="project" value="TreeGrafter"/>
</dbReference>
<dbReference type="STRING" id="307972.A0A2G8JZM2"/>
<evidence type="ECO:0000313" key="3">
    <source>
        <dbReference type="EMBL" id="PIK41192.1"/>
    </source>
</evidence>
<dbReference type="GO" id="GO:0004714">
    <property type="term" value="F:transmembrane receptor protein tyrosine kinase activity"/>
    <property type="evidence" value="ECO:0007669"/>
    <property type="project" value="TreeGrafter"/>
</dbReference>
<sequence>MLRYHKALVMRAAGNLEAVVRTLSGDSTLRMNELQSSEVQHILKLPSDNSIMKLLGWCDTVPTYLICEYLSGGTLSDHLSEEFSPQKVHQYGNTKQKRFQVAEKGNAEHLPKFALQVARGLKFLTKLRFVSPGLRSKKVLLDAAGRCKLYDFVSMENAKEWTKLFWNENVPFQWMPPEFLFLETISPAGDVWSFGVLLWEIFSYGLEPYKGQTRADVEKSLRAKRQLLLPDNCPGAIWQVMITCWEPAVEERLKIDDATYKLAAMCQEDKERKSN</sequence>
<proteinExistence type="predicted"/>
<dbReference type="PIRSF" id="PIRSF000615">
    <property type="entry name" value="TyrPK_CSF1-R"/>
    <property type="match status" value="1"/>
</dbReference>
<dbReference type="SUPFAM" id="SSF56112">
    <property type="entry name" value="Protein kinase-like (PK-like)"/>
    <property type="match status" value="1"/>
</dbReference>
<dbReference type="PANTHER" id="PTHR24416:SF611">
    <property type="entry name" value="TYROSINE-PROTEIN KINASE TRANSMEMBRANE RECEPTOR ROR"/>
    <property type="match status" value="1"/>
</dbReference>
<dbReference type="GO" id="GO:0005524">
    <property type="term" value="F:ATP binding"/>
    <property type="evidence" value="ECO:0007669"/>
    <property type="project" value="InterPro"/>
</dbReference>
<dbReference type="Pfam" id="PF07714">
    <property type="entry name" value="PK_Tyr_Ser-Thr"/>
    <property type="match status" value="1"/>
</dbReference>
<evidence type="ECO:0000256" key="1">
    <source>
        <dbReference type="PIRSR" id="PIRSR000615-3"/>
    </source>
</evidence>
<dbReference type="Proteomes" id="UP000230750">
    <property type="component" value="Unassembled WGS sequence"/>
</dbReference>
<dbReference type="InterPro" id="IPR050122">
    <property type="entry name" value="RTK"/>
</dbReference>
<evidence type="ECO:0000259" key="2">
    <source>
        <dbReference type="PROSITE" id="PS50011"/>
    </source>
</evidence>
<keyword evidence="1" id="KW-0479">Metal-binding</keyword>
<reference evidence="3 4" key="1">
    <citation type="journal article" date="2017" name="PLoS Biol.">
        <title>The sea cucumber genome provides insights into morphological evolution and visceral regeneration.</title>
        <authorList>
            <person name="Zhang X."/>
            <person name="Sun L."/>
            <person name="Yuan J."/>
            <person name="Sun Y."/>
            <person name="Gao Y."/>
            <person name="Zhang L."/>
            <person name="Li S."/>
            <person name="Dai H."/>
            <person name="Hamel J.F."/>
            <person name="Liu C."/>
            <person name="Yu Y."/>
            <person name="Liu S."/>
            <person name="Lin W."/>
            <person name="Guo K."/>
            <person name="Jin S."/>
            <person name="Xu P."/>
            <person name="Storey K.B."/>
            <person name="Huan P."/>
            <person name="Zhang T."/>
            <person name="Zhou Y."/>
            <person name="Zhang J."/>
            <person name="Lin C."/>
            <person name="Li X."/>
            <person name="Xing L."/>
            <person name="Huo D."/>
            <person name="Sun M."/>
            <person name="Wang L."/>
            <person name="Mercier A."/>
            <person name="Li F."/>
            <person name="Yang H."/>
            <person name="Xiang J."/>
        </authorList>
    </citation>
    <scope>NUCLEOTIDE SEQUENCE [LARGE SCALE GENOMIC DNA]</scope>
    <source>
        <strain evidence="3">Shaxun</strain>
        <tissue evidence="3">Muscle</tissue>
    </source>
</reference>
<protein>
    <recommendedName>
        <fullName evidence="2">Protein kinase domain-containing protein</fullName>
    </recommendedName>
</protein>
<dbReference type="EMBL" id="MRZV01001042">
    <property type="protein sequence ID" value="PIK41192.1"/>
    <property type="molecule type" value="Genomic_DNA"/>
</dbReference>
<feature type="domain" description="Protein kinase" evidence="2">
    <location>
        <begin position="1"/>
        <end position="265"/>
    </location>
</feature>
<feature type="binding site" evidence="1">
    <location>
        <position position="151"/>
    </location>
    <ligand>
        <name>Mg(2+)</name>
        <dbReference type="ChEBI" id="CHEBI:18420"/>
    </ligand>
</feature>
<dbReference type="PRINTS" id="PR00109">
    <property type="entry name" value="TYRKINASE"/>
</dbReference>
<name>A0A2G8JZM2_STIJA</name>
<keyword evidence="4" id="KW-1185">Reference proteome</keyword>
<dbReference type="GO" id="GO:0005886">
    <property type="term" value="C:plasma membrane"/>
    <property type="evidence" value="ECO:0007669"/>
    <property type="project" value="TreeGrafter"/>
</dbReference>
<dbReference type="AlphaFoldDB" id="A0A2G8JZM2"/>
<comment type="caution">
    <text evidence="3">The sequence shown here is derived from an EMBL/GenBank/DDBJ whole genome shotgun (WGS) entry which is preliminary data.</text>
</comment>